<dbReference type="RefSeq" id="XP_026612687.1">
    <property type="nucleotide sequence ID" value="XM_026759566.1"/>
</dbReference>
<name>A0A397GH47_ASPTH</name>
<dbReference type="PROSITE" id="PS50097">
    <property type="entry name" value="BTB"/>
    <property type="match status" value="1"/>
</dbReference>
<dbReference type="AlphaFoldDB" id="A0A397GH47"/>
<dbReference type="VEuPathDB" id="FungiDB:CDV56_105947"/>
<dbReference type="InterPro" id="IPR000210">
    <property type="entry name" value="BTB/POZ_dom"/>
</dbReference>
<keyword evidence="3" id="KW-1185">Reference proteome</keyword>
<comment type="caution">
    <text evidence="2">The sequence shown here is derived from an EMBL/GenBank/DDBJ whole genome shotgun (WGS) entry which is preliminary data.</text>
</comment>
<dbReference type="Proteomes" id="UP000215305">
    <property type="component" value="Unassembled WGS sequence"/>
</dbReference>
<dbReference type="SUPFAM" id="SSF54695">
    <property type="entry name" value="POZ domain"/>
    <property type="match status" value="1"/>
</dbReference>
<evidence type="ECO:0000313" key="2">
    <source>
        <dbReference type="EMBL" id="RHZ50305.1"/>
    </source>
</evidence>
<dbReference type="PANTHER" id="PTHR47843:SF5">
    <property type="entry name" value="BTB_POZ DOMAIN PROTEIN"/>
    <property type="match status" value="1"/>
</dbReference>
<evidence type="ECO:0000313" key="3">
    <source>
        <dbReference type="Proteomes" id="UP000215305"/>
    </source>
</evidence>
<dbReference type="PROSITE" id="PS00028">
    <property type="entry name" value="ZINC_FINGER_C2H2_1"/>
    <property type="match status" value="1"/>
</dbReference>
<dbReference type="STRING" id="41047.A0A397GH47"/>
<feature type="domain" description="BTB" evidence="1">
    <location>
        <begin position="22"/>
        <end position="81"/>
    </location>
</feature>
<dbReference type="GeneID" id="38127921"/>
<gene>
    <name evidence="2" type="ORF">CDV56_105947</name>
</gene>
<protein>
    <recommendedName>
        <fullName evidence="1">BTB domain-containing protein</fullName>
    </recommendedName>
</protein>
<dbReference type="CDD" id="cd18186">
    <property type="entry name" value="BTB_POZ_ZBTB_KLHL-like"/>
    <property type="match status" value="1"/>
</dbReference>
<dbReference type="PANTHER" id="PTHR47843">
    <property type="entry name" value="BTB DOMAIN-CONTAINING PROTEIN-RELATED"/>
    <property type="match status" value="1"/>
</dbReference>
<dbReference type="Pfam" id="PF12520">
    <property type="entry name" value="DUF3723"/>
    <property type="match status" value="2"/>
</dbReference>
<reference evidence="2" key="1">
    <citation type="submission" date="2018-08" db="EMBL/GenBank/DDBJ databases">
        <title>Draft genome sequence of azole-resistant Aspergillus thermomutatus (Neosartorya pseudofischeri) strain HMR AF 39, isolated from a human nasal aspirate.</title>
        <authorList>
            <person name="Parent-Michaud M."/>
            <person name="Dufresne P.J."/>
            <person name="Fournier E."/>
            <person name="Martineau C."/>
            <person name="Moreira S."/>
            <person name="Perkins V."/>
            <person name="De Repentigny L."/>
            <person name="Dufresne S.F."/>
        </authorList>
    </citation>
    <scope>NUCLEOTIDE SEQUENCE [LARGE SCALE GENOMIC DNA]</scope>
    <source>
        <strain evidence="2">HMR AF 39</strain>
    </source>
</reference>
<proteinExistence type="predicted"/>
<dbReference type="Gene3D" id="3.30.710.10">
    <property type="entry name" value="Potassium Channel Kv1.1, Chain A"/>
    <property type="match status" value="1"/>
</dbReference>
<dbReference type="EMBL" id="NKHU02000163">
    <property type="protein sequence ID" value="RHZ50305.1"/>
    <property type="molecule type" value="Genomic_DNA"/>
</dbReference>
<organism evidence="2 3">
    <name type="scientific">Aspergillus thermomutatus</name>
    <name type="common">Neosartorya pseudofischeri</name>
    <dbReference type="NCBI Taxonomy" id="41047"/>
    <lineage>
        <taxon>Eukaryota</taxon>
        <taxon>Fungi</taxon>
        <taxon>Dikarya</taxon>
        <taxon>Ascomycota</taxon>
        <taxon>Pezizomycotina</taxon>
        <taxon>Eurotiomycetes</taxon>
        <taxon>Eurotiomycetidae</taxon>
        <taxon>Eurotiales</taxon>
        <taxon>Aspergillaceae</taxon>
        <taxon>Aspergillus</taxon>
        <taxon>Aspergillus subgen. Fumigati</taxon>
    </lineage>
</organism>
<evidence type="ECO:0000259" key="1">
    <source>
        <dbReference type="PROSITE" id="PS50097"/>
    </source>
</evidence>
<sequence length="372" mass="42413">MSNDQLALSKTKLGDSIGDLSANLTIVAKDRELKVHKIIICGQSGYFSRLFKRDWNETQEATIRLVEDDPIAIEAMIHFMYGFDYDSSGGDRGRVSLMLFNVKVYQVGDKYDVPKLKAQARQKFINAIEKCWEMDDFPVAIADTYTTTISTDRGLRDPLVSTVLNHIDVLLKNEDFVQVLRETIGFAADLVQSQKHMVELKRYRCPDCSEKWAVAGSEIIHYLTHVKNFWATLVNHDHTRMARVDPHMVDSLPLHALRGSRIVRKTVKGEIQTSRRYFRRQARAKADESGVKQSPDRQIAKAALLKARKLDHYHYDIRTFESLIERIDGCFALAISNEAPQAVLISGRAVKSNERSSALQEQTQRLYRPTPS</sequence>
<accession>A0A397GH47</accession>
<dbReference type="SMART" id="SM00225">
    <property type="entry name" value="BTB"/>
    <property type="match status" value="1"/>
</dbReference>
<dbReference type="Pfam" id="PF00651">
    <property type="entry name" value="BTB"/>
    <property type="match status" value="1"/>
</dbReference>
<dbReference type="InterPro" id="IPR022198">
    <property type="entry name" value="DUF3723"/>
</dbReference>
<dbReference type="InterPro" id="IPR011333">
    <property type="entry name" value="SKP1/BTB/POZ_sf"/>
</dbReference>
<dbReference type="OrthoDB" id="6359816at2759"/>
<dbReference type="InterPro" id="IPR013087">
    <property type="entry name" value="Znf_C2H2_type"/>
</dbReference>